<protein>
    <recommendedName>
        <fullName evidence="3">Periplasmic protein YibQ, distant homology with nucleoside diphosphatase and polysaccharide deacetylase</fullName>
    </recommendedName>
</protein>
<evidence type="ECO:0000256" key="1">
    <source>
        <dbReference type="SAM" id="MobiDB-lite"/>
    </source>
</evidence>
<name>A0A1W1EFJ6_9ZZZZ</name>
<feature type="compositionally biased region" description="Basic residues" evidence="1">
    <location>
        <begin position="17"/>
        <end position="35"/>
    </location>
</feature>
<dbReference type="Pfam" id="PF04748">
    <property type="entry name" value="Polysacc_deac_2"/>
    <property type="match status" value="1"/>
</dbReference>
<dbReference type="GO" id="GO:0005975">
    <property type="term" value="P:carbohydrate metabolic process"/>
    <property type="evidence" value="ECO:0007669"/>
    <property type="project" value="InterPro"/>
</dbReference>
<sequence length="345" mass="39598">MSSTSKKKKPITTTVTIKKRASKKRKPRKKTKKKSNSKKTILTIVILLAMVLLVAFGYFLGQDEILKRDSKTQVQKEKIKTKPEKVQKIKKVKKENKVTQKEEIKPKSKTFVQTDNHHKFNSTSLHLKGKKPKLVIIIDDVHTKAQISAIKNLKMHLTPSIFPPYKNAPNSNLLAQGLKHYMIHLPMESSNKKFNAQYKTLKISFSNKKIENRVKELRLLFPNAKYVNNHTGSVFTSDYASMHYLYKLLKENGFVFIDSKTKNTTKGREIAYSFGDAYVSRDIFIDNQHSIPYIHNQLRKAVKIAKKRGYAIAIGHPHVTTLKALSTSSSILKDVELVYIDNIYK</sequence>
<feature type="region of interest" description="Disordered" evidence="1">
    <location>
        <begin position="1"/>
        <end position="35"/>
    </location>
</feature>
<dbReference type="PANTHER" id="PTHR30105:SF2">
    <property type="entry name" value="DIVERGENT POLYSACCHARIDE DEACETYLASE SUPERFAMILY"/>
    <property type="match status" value="1"/>
</dbReference>
<feature type="compositionally biased region" description="Basic residues" evidence="1">
    <location>
        <begin position="1"/>
        <end position="10"/>
    </location>
</feature>
<organism evidence="2">
    <name type="scientific">hydrothermal vent metagenome</name>
    <dbReference type="NCBI Taxonomy" id="652676"/>
    <lineage>
        <taxon>unclassified sequences</taxon>
        <taxon>metagenomes</taxon>
        <taxon>ecological metagenomes</taxon>
    </lineage>
</organism>
<dbReference type="SUPFAM" id="SSF88713">
    <property type="entry name" value="Glycoside hydrolase/deacetylase"/>
    <property type="match status" value="1"/>
</dbReference>
<dbReference type="AlphaFoldDB" id="A0A1W1EFJ6"/>
<evidence type="ECO:0000313" key="2">
    <source>
        <dbReference type="EMBL" id="SFZ98796.1"/>
    </source>
</evidence>
<dbReference type="PANTHER" id="PTHR30105">
    <property type="entry name" value="UNCHARACTERIZED YIBQ-RELATED"/>
    <property type="match status" value="1"/>
</dbReference>
<dbReference type="InterPro" id="IPR011330">
    <property type="entry name" value="Glyco_hydro/deAcase_b/a-brl"/>
</dbReference>
<gene>
    <name evidence="2" type="ORF">MNB_SV-5-1469</name>
</gene>
<dbReference type="CDD" id="cd10936">
    <property type="entry name" value="CE4_DAC2"/>
    <property type="match status" value="1"/>
</dbReference>
<proteinExistence type="predicted"/>
<dbReference type="Gene3D" id="3.20.20.370">
    <property type="entry name" value="Glycoside hydrolase/deacetylase"/>
    <property type="match status" value="1"/>
</dbReference>
<evidence type="ECO:0008006" key="3">
    <source>
        <dbReference type="Google" id="ProtNLM"/>
    </source>
</evidence>
<accession>A0A1W1EFJ6</accession>
<dbReference type="InterPro" id="IPR006837">
    <property type="entry name" value="Divergent_DAC"/>
</dbReference>
<reference evidence="2" key="1">
    <citation type="submission" date="2016-10" db="EMBL/GenBank/DDBJ databases">
        <authorList>
            <person name="de Groot N.N."/>
        </authorList>
    </citation>
    <scope>NUCLEOTIDE SEQUENCE</scope>
</reference>
<dbReference type="EMBL" id="FPKX01000060">
    <property type="protein sequence ID" value="SFZ98796.1"/>
    <property type="molecule type" value="Genomic_DNA"/>
</dbReference>